<accession>A0A0E3YAA9</accession>
<evidence type="ECO:0000313" key="3">
    <source>
        <dbReference type="Proteomes" id="UP000035050"/>
    </source>
</evidence>
<dbReference type="HOGENOM" id="CLU_030805_1_1_4"/>
<dbReference type="InterPro" id="IPR008136">
    <property type="entry name" value="CinA_C"/>
</dbReference>
<dbReference type="Pfam" id="PF02464">
    <property type="entry name" value="CinA"/>
    <property type="match status" value="1"/>
</dbReference>
<dbReference type="OrthoDB" id="9801454at2"/>
<reference evidence="2" key="1">
    <citation type="submission" date="2016-06" db="EMBL/GenBank/DDBJ databases">
        <title>Pandoraea oxalativorans DSM 23570 Genome Sequencing.</title>
        <authorList>
            <person name="Ee R."/>
            <person name="Lim Y.-L."/>
            <person name="Yong D."/>
            <person name="Yin W.-F."/>
            <person name="Chan K.-G."/>
        </authorList>
    </citation>
    <scope>NUCLEOTIDE SEQUENCE</scope>
    <source>
        <strain evidence="2">DSM 23570</strain>
    </source>
</reference>
<dbReference type="GeneID" id="88097024"/>
<dbReference type="RefSeq" id="WP_039393234.1">
    <property type="nucleotide sequence ID" value="NZ_CP011253.3"/>
</dbReference>
<dbReference type="Gene3D" id="3.90.950.20">
    <property type="entry name" value="CinA-like"/>
    <property type="match status" value="1"/>
</dbReference>
<dbReference type="AlphaFoldDB" id="A0A0E3YAA9"/>
<dbReference type="InterPro" id="IPR036653">
    <property type="entry name" value="CinA-like_C"/>
</dbReference>
<protein>
    <submittedName>
        <fullName evidence="2">Damage-inducible protein CinA</fullName>
    </submittedName>
</protein>
<evidence type="ECO:0000259" key="1">
    <source>
        <dbReference type="Pfam" id="PF02464"/>
    </source>
</evidence>
<evidence type="ECO:0000313" key="2">
    <source>
        <dbReference type="EMBL" id="AKC68380.1"/>
    </source>
</evidence>
<dbReference type="KEGG" id="pox:MB84_01300"/>
<keyword evidence="3" id="KW-1185">Reference proteome</keyword>
<dbReference type="EMBL" id="CP011253">
    <property type="protein sequence ID" value="AKC68380.1"/>
    <property type="molecule type" value="Genomic_DNA"/>
</dbReference>
<name>A0A0E3YAA9_9BURK</name>
<dbReference type="PATRIC" id="fig|573737.6.peg.1026"/>
<dbReference type="SUPFAM" id="SSF142433">
    <property type="entry name" value="CinA-like"/>
    <property type="match status" value="1"/>
</dbReference>
<organism evidence="2 3">
    <name type="scientific">Pandoraea oxalativorans</name>
    <dbReference type="NCBI Taxonomy" id="573737"/>
    <lineage>
        <taxon>Bacteria</taxon>
        <taxon>Pseudomonadati</taxon>
        <taxon>Pseudomonadota</taxon>
        <taxon>Betaproteobacteria</taxon>
        <taxon>Burkholderiales</taxon>
        <taxon>Burkholderiaceae</taxon>
        <taxon>Pandoraea</taxon>
    </lineage>
</organism>
<gene>
    <name evidence="2" type="ORF">MB84_01300</name>
</gene>
<feature type="domain" description="CinA C-terminal" evidence="1">
    <location>
        <begin position="10"/>
        <end position="161"/>
    </location>
</feature>
<dbReference type="Proteomes" id="UP000035050">
    <property type="component" value="Chromosome"/>
</dbReference>
<proteinExistence type="predicted"/>
<sequence>MVSEQNLLAQLSVKVGNRLRDERLLLATAESCTGGLVAAAITDISGSSNWFERGFVTYSNQAKSEMIGVPPELIDKHGAVSEPVARAMAEGALLNSRAQISLSITGVAGPGGGTADKPVGMVCFGWSNRVTTIVETKHFKGDRTQVRSQAAQYALRGVIELLDKGEA</sequence>
<dbReference type="NCBIfam" id="TIGR00199">
    <property type="entry name" value="PncC_domain"/>
    <property type="match status" value="1"/>
</dbReference>